<dbReference type="InterPro" id="IPR008030">
    <property type="entry name" value="NmrA-like"/>
</dbReference>
<comment type="similarity">
    <text evidence="1">Belongs to the oxygen-dependent FAD-linked oxidoreductase family.</text>
</comment>
<dbReference type="AlphaFoldDB" id="A0A8H6QWP3"/>
<organism evidence="6 7">
    <name type="scientific">Aspergillus felis</name>
    <dbReference type="NCBI Taxonomy" id="1287682"/>
    <lineage>
        <taxon>Eukaryota</taxon>
        <taxon>Fungi</taxon>
        <taxon>Dikarya</taxon>
        <taxon>Ascomycota</taxon>
        <taxon>Pezizomycotina</taxon>
        <taxon>Eurotiomycetes</taxon>
        <taxon>Eurotiomycetidae</taxon>
        <taxon>Eurotiales</taxon>
        <taxon>Aspergillaceae</taxon>
        <taxon>Aspergillus</taxon>
        <taxon>Aspergillus subgen. Fumigati</taxon>
    </lineage>
</organism>
<evidence type="ECO:0000256" key="4">
    <source>
        <dbReference type="ARBA" id="ARBA00023002"/>
    </source>
</evidence>
<dbReference type="PANTHER" id="PTHR42973:SF52">
    <property type="entry name" value="FAD BINDING DOMAIN PROTEIN (AFU_ORTHOLOGUE AFUA_2G00730)"/>
    <property type="match status" value="1"/>
</dbReference>
<dbReference type="Pfam" id="PF05368">
    <property type="entry name" value="NmrA"/>
    <property type="match status" value="1"/>
</dbReference>
<keyword evidence="3" id="KW-0274">FAD</keyword>
<dbReference type="PROSITE" id="PS51387">
    <property type="entry name" value="FAD_PCMH"/>
    <property type="match status" value="1"/>
</dbReference>
<dbReference type="InterPro" id="IPR050416">
    <property type="entry name" value="FAD-linked_Oxidoreductase"/>
</dbReference>
<dbReference type="GO" id="GO:0071949">
    <property type="term" value="F:FAD binding"/>
    <property type="evidence" value="ECO:0007669"/>
    <property type="project" value="InterPro"/>
</dbReference>
<name>A0A8H6QWP3_9EURO</name>
<dbReference type="InterPro" id="IPR012951">
    <property type="entry name" value="BBE"/>
</dbReference>
<sequence length="730" mass="79962">MSAEPKTIAVYGATGTQGTAVSLSLLQSKQNFVVRAITRNPKAPKAQALARLGAQVVKADGFNDDEMLAALSGAWGFWLNTHHHDPALLTPEGPDDEAFGKRLVALAAKAGIKVFIYSTCESPAQFTYNKAPVPGMDGKNRVEMFARSFKEFDSVIGAFPGWYMENFLSEEYVTCFGGFPSVPDAEGYLTFHSPRWGGHEKVQFISIADDFGEMVHGMFLNPAKWKNKTIQCFSDAFTYDDLTKIFTEVTGKKARYVPMESYNDFPTHGSTVLEEIQDVFRLSTTGTSPPPLRAILSLLTQSVQGVVVLPTDVQGIARTVLYAKDHQLDLAVQGGGHSSSTASSTDGGILMNLGRMTRVSVDTSTQTVTVQGGATWADVARETAKYQLVVNGGTTSQVGVGGLTLRGGFGFLTPQHGVTLDTLLATKVVTGEGIELQVSTEEHSDLFWAIRGAGPNVAVVAEFKFRAYPQPNLVWSGLRIHASSEVLKVVEALNEALVHPQGRAAAQCILSLSPEDEKTPTVCTIIFFDGSEEEGRRHFARLLEVECIKDAIEMRPYSETITIWDPLAPPGGRKRELGLQMTLPPRLAFVAELMEKISDKLNKEPDLAKTDLEIDYLDPTQICRTPITETAFPARVNLLHATLMLQWTDAAKDEDFLAWGQSIQKLCENELTSQGHKLAHYVSNYNGYTQEMKVAAADMFGVNANRLLHIKAKYDPANLFNKLNPLDQEL</sequence>
<evidence type="ECO:0000313" key="7">
    <source>
        <dbReference type="Proteomes" id="UP000641853"/>
    </source>
</evidence>
<protein>
    <recommendedName>
        <fullName evidence="5">FAD-binding PCMH-type domain-containing protein</fullName>
    </recommendedName>
</protein>
<evidence type="ECO:0000259" key="5">
    <source>
        <dbReference type="PROSITE" id="PS51387"/>
    </source>
</evidence>
<evidence type="ECO:0000313" key="6">
    <source>
        <dbReference type="EMBL" id="KAF7179362.1"/>
    </source>
</evidence>
<dbReference type="Proteomes" id="UP000641853">
    <property type="component" value="Unassembled WGS sequence"/>
</dbReference>
<dbReference type="Gene3D" id="3.30.43.10">
    <property type="entry name" value="Uridine Diphospho-n-acetylenolpyruvylglucosamine Reductase, domain 2"/>
    <property type="match status" value="1"/>
</dbReference>
<dbReference type="InterPro" id="IPR036318">
    <property type="entry name" value="FAD-bd_PCMH-like_sf"/>
</dbReference>
<dbReference type="InterPro" id="IPR006094">
    <property type="entry name" value="Oxid_FAD_bind_N"/>
</dbReference>
<keyword evidence="7" id="KW-1185">Reference proteome</keyword>
<comment type="caution">
    <text evidence="6">The sequence shown here is derived from an EMBL/GenBank/DDBJ whole genome shotgun (WGS) entry which is preliminary data.</text>
</comment>
<dbReference type="InterPro" id="IPR036291">
    <property type="entry name" value="NAD(P)-bd_dom_sf"/>
</dbReference>
<dbReference type="SUPFAM" id="SSF51735">
    <property type="entry name" value="NAD(P)-binding Rossmann-fold domains"/>
    <property type="match status" value="1"/>
</dbReference>
<dbReference type="EMBL" id="JACBAG010001863">
    <property type="protein sequence ID" value="KAF7179362.1"/>
    <property type="molecule type" value="Genomic_DNA"/>
</dbReference>
<dbReference type="Pfam" id="PF08031">
    <property type="entry name" value="BBE"/>
    <property type="match status" value="1"/>
</dbReference>
<evidence type="ECO:0000256" key="2">
    <source>
        <dbReference type="ARBA" id="ARBA00022630"/>
    </source>
</evidence>
<feature type="domain" description="FAD-binding PCMH-type" evidence="5">
    <location>
        <begin position="300"/>
        <end position="470"/>
    </location>
</feature>
<dbReference type="SUPFAM" id="SSF56176">
    <property type="entry name" value="FAD-binding/transporter-associated domain-like"/>
    <property type="match status" value="1"/>
</dbReference>
<dbReference type="Gene3D" id="3.40.462.20">
    <property type="match status" value="1"/>
</dbReference>
<accession>A0A8H6QWP3</accession>
<keyword evidence="4" id="KW-0560">Oxidoreductase</keyword>
<dbReference type="InterPro" id="IPR016169">
    <property type="entry name" value="FAD-bd_PCMH_sub2"/>
</dbReference>
<dbReference type="InterPro" id="IPR016167">
    <property type="entry name" value="FAD-bd_PCMH_sub1"/>
</dbReference>
<dbReference type="GO" id="GO:0016491">
    <property type="term" value="F:oxidoreductase activity"/>
    <property type="evidence" value="ECO:0007669"/>
    <property type="project" value="UniProtKB-KW"/>
</dbReference>
<evidence type="ECO:0000256" key="3">
    <source>
        <dbReference type="ARBA" id="ARBA00022827"/>
    </source>
</evidence>
<proteinExistence type="inferred from homology"/>
<dbReference type="Gene3D" id="3.30.465.10">
    <property type="match status" value="1"/>
</dbReference>
<gene>
    <name evidence="6" type="ORF">CNMCM7691_008295</name>
</gene>
<dbReference type="Pfam" id="PF01565">
    <property type="entry name" value="FAD_binding_4"/>
    <property type="match status" value="1"/>
</dbReference>
<dbReference type="PANTHER" id="PTHR42973">
    <property type="entry name" value="BINDING OXIDOREDUCTASE, PUTATIVE (AFU_ORTHOLOGUE AFUA_1G17690)-RELATED"/>
    <property type="match status" value="1"/>
</dbReference>
<dbReference type="CDD" id="cd05251">
    <property type="entry name" value="NmrA_like_SDR_a"/>
    <property type="match status" value="1"/>
</dbReference>
<dbReference type="InterPro" id="IPR016166">
    <property type="entry name" value="FAD-bd_PCMH"/>
</dbReference>
<evidence type="ECO:0000256" key="1">
    <source>
        <dbReference type="ARBA" id="ARBA00005466"/>
    </source>
</evidence>
<dbReference type="Gene3D" id="3.40.50.720">
    <property type="entry name" value="NAD(P)-binding Rossmann-like Domain"/>
    <property type="match status" value="1"/>
</dbReference>
<dbReference type="Gene3D" id="3.90.25.10">
    <property type="entry name" value="UDP-galactose 4-epimerase, domain 1"/>
    <property type="match status" value="1"/>
</dbReference>
<keyword evidence="2" id="KW-0285">Flavoprotein</keyword>
<reference evidence="6" key="1">
    <citation type="submission" date="2020-06" db="EMBL/GenBank/DDBJ databases">
        <title>Draft genome sequences of strains closely related to Aspergillus parafelis and Aspergillus hiratsukae.</title>
        <authorList>
            <person name="Dos Santos R.A.C."/>
            <person name="Rivero-Menendez O."/>
            <person name="Steenwyk J.L."/>
            <person name="Mead M.E."/>
            <person name="Goldman G.H."/>
            <person name="Alastruey-Izquierdo A."/>
            <person name="Rokas A."/>
        </authorList>
    </citation>
    <scope>NUCLEOTIDE SEQUENCE</scope>
    <source>
        <strain evidence="6">CNM-CM7691</strain>
    </source>
</reference>